<keyword evidence="2" id="KW-1185">Reference proteome</keyword>
<evidence type="ECO:0000313" key="2">
    <source>
        <dbReference type="Proteomes" id="UP000561417"/>
    </source>
</evidence>
<evidence type="ECO:0000313" key="1">
    <source>
        <dbReference type="EMBL" id="MBB5074355.1"/>
    </source>
</evidence>
<name>A0A840NWN5_9HYPH</name>
<dbReference type="AlphaFoldDB" id="A0A840NWN5"/>
<dbReference type="EMBL" id="JACHIM010000009">
    <property type="protein sequence ID" value="MBB5074355.1"/>
    <property type="molecule type" value="Genomic_DNA"/>
</dbReference>
<gene>
    <name evidence="1" type="ORF">HNQ69_001493</name>
</gene>
<accession>A0A840NWN5</accession>
<proteinExistence type="predicted"/>
<reference evidence="1 2" key="1">
    <citation type="submission" date="2020-08" db="EMBL/GenBank/DDBJ databases">
        <title>Genomic Encyclopedia of Type Strains, Phase IV (KMG-IV): sequencing the most valuable type-strain genomes for metagenomic binning, comparative biology and taxonomic classification.</title>
        <authorList>
            <person name="Goeker M."/>
        </authorList>
    </citation>
    <scope>NUCLEOTIDE SEQUENCE [LARGE SCALE GENOMIC DNA]</scope>
    <source>
        <strain evidence="1 2">DSM 28538</strain>
    </source>
</reference>
<sequence length="48" mass="5497">MHWGQLYAGNLINVLALFREVIIDGESLGIAKRMEDAKHLMRCHFQGN</sequence>
<organism evidence="1 2">
    <name type="scientific">Bartonella callosciuri</name>
    <dbReference type="NCBI Taxonomy" id="686223"/>
    <lineage>
        <taxon>Bacteria</taxon>
        <taxon>Pseudomonadati</taxon>
        <taxon>Pseudomonadota</taxon>
        <taxon>Alphaproteobacteria</taxon>
        <taxon>Hyphomicrobiales</taxon>
        <taxon>Bartonellaceae</taxon>
        <taxon>Bartonella</taxon>
    </lineage>
</organism>
<dbReference type="Proteomes" id="UP000561417">
    <property type="component" value="Unassembled WGS sequence"/>
</dbReference>
<comment type="caution">
    <text evidence="1">The sequence shown here is derived from an EMBL/GenBank/DDBJ whole genome shotgun (WGS) entry which is preliminary data.</text>
</comment>
<protein>
    <submittedName>
        <fullName evidence="1">Uncharacterized protein</fullName>
    </submittedName>
</protein>